<keyword evidence="1 3" id="KW-0575">Peroxidase</keyword>
<dbReference type="PANTHER" id="PTHR43433:SF5">
    <property type="entry name" value="AB HYDROLASE-1 DOMAIN-CONTAINING PROTEIN"/>
    <property type="match status" value="1"/>
</dbReference>
<dbReference type="EC" id="1.11.1.18" evidence="3"/>
<dbReference type="EMBL" id="CP015220">
    <property type="protein sequence ID" value="AMY23636.1"/>
    <property type="molecule type" value="Genomic_DNA"/>
</dbReference>
<keyword evidence="4" id="KW-1185">Reference proteome</keyword>
<dbReference type="GO" id="GO:0019806">
    <property type="term" value="F:bromide peroxidase activity"/>
    <property type="evidence" value="ECO:0007669"/>
    <property type="project" value="UniProtKB-EC"/>
</dbReference>
<dbReference type="PATRIC" id="fig|1653479.3.peg.2364"/>
<dbReference type="Pfam" id="PF00561">
    <property type="entry name" value="Abhydrolase_1"/>
    <property type="match status" value="1"/>
</dbReference>
<dbReference type="InterPro" id="IPR000073">
    <property type="entry name" value="AB_hydrolase_1"/>
</dbReference>
<evidence type="ECO:0000259" key="2">
    <source>
        <dbReference type="Pfam" id="PF00561"/>
    </source>
</evidence>
<dbReference type="PRINTS" id="PR00412">
    <property type="entry name" value="EPOXHYDRLASE"/>
</dbReference>
<accession>A0A260TCV8</accession>
<dbReference type="GO" id="GO:0004806">
    <property type="term" value="F:triacylglycerol lipase activity"/>
    <property type="evidence" value="ECO:0007669"/>
    <property type="project" value="TreeGrafter"/>
</dbReference>
<protein>
    <submittedName>
        <fullName evidence="3">Putative non-heme bromoperoxidase BpoC</fullName>
        <ecNumber evidence="3">1.11.1.18</ecNumber>
    </submittedName>
</protein>
<dbReference type="PANTHER" id="PTHR43433">
    <property type="entry name" value="HYDROLASE, ALPHA/BETA FOLD FAMILY PROTEIN"/>
    <property type="match status" value="1"/>
</dbReference>
<sequence length="269" mass="28926">MPIAKINGIDVNYQVKGSGDLVVLIMGTGSPGRVWELHQVPALLAAGYRVCTFDNRGIAPSSESATGITIDAMVADTEGLIELVRDGAEKAFVVGTSMGSRVAQELALKRPDLVRKAAFLAGHARVDEFQKTLAQGERALYDKRVELPGTYSAAVTAVMNLSPATLRDARTARDWLDLFEFSASSPSAGVRAQLGMDDDFDRTNAYRAVSVPCLSVGFADDRMIPAYLGKELADAIPGARYVEIADAGHYGYLERPEAVNAHLLDFFKA</sequence>
<dbReference type="InterPro" id="IPR029058">
    <property type="entry name" value="AB_hydrolase_fold"/>
</dbReference>
<dbReference type="InterPro" id="IPR000639">
    <property type="entry name" value="Epox_hydrolase-like"/>
</dbReference>
<dbReference type="Proteomes" id="UP000076038">
    <property type="component" value="Chromosome"/>
</dbReference>
<keyword evidence="3" id="KW-0560">Oxidoreductase</keyword>
<dbReference type="GO" id="GO:0046503">
    <property type="term" value="P:glycerolipid catabolic process"/>
    <property type="evidence" value="ECO:0007669"/>
    <property type="project" value="TreeGrafter"/>
</dbReference>
<dbReference type="PRINTS" id="PR00111">
    <property type="entry name" value="ABHYDROLASE"/>
</dbReference>
<gene>
    <name evidence="3" type="primary">bpoC_2</name>
    <name evidence="3" type="ORF">A3Q41_02334</name>
</gene>
<dbReference type="InterPro" id="IPR050471">
    <property type="entry name" value="AB_hydrolase"/>
</dbReference>
<dbReference type="Gene3D" id="3.40.50.1820">
    <property type="entry name" value="alpha/beta hydrolase"/>
    <property type="match status" value="1"/>
</dbReference>
<reference evidence="4" key="2">
    <citation type="submission" date="2016-04" db="EMBL/GenBank/DDBJ databases">
        <title>Complete Genome and Plasmid Sequences for Rhodococcus fascians D188 and Draft Sequences for Rhodococcus spp. Isolates PBTS 1 and PBTS 2.</title>
        <authorList>
            <person name="Stamer R."/>
            <person name="Vereecke D."/>
            <person name="Zhang Y."/>
            <person name="Schilkey F."/>
            <person name="Devitt N."/>
            <person name="Randall J."/>
        </authorList>
    </citation>
    <scope>NUCLEOTIDE SEQUENCE [LARGE SCALE GENOMIC DNA]</scope>
    <source>
        <strain evidence="4">PBTS2</strain>
    </source>
</reference>
<evidence type="ECO:0000313" key="4">
    <source>
        <dbReference type="Proteomes" id="UP000076038"/>
    </source>
</evidence>
<organism evidence="3 4">
    <name type="scientific">Rhodococcoides fascians</name>
    <name type="common">Rhodococcus fascians</name>
    <dbReference type="NCBI Taxonomy" id="1828"/>
    <lineage>
        <taxon>Bacteria</taxon>
        <taxon>Bacillati</taxon>
        <taxon>Actinomycetota</taxon>
        <taxon>Actinomycetes</taxon>
        <taxon>Mycobacteriales</taxon>
        <taxon>Nocardiaceae</taxon>
        <taxon>Rhodococcoides</taxon>
    </lineage>
</organism>
<dbReference type="GeneID" id="93552437"/>
<evidence type="ECO:0000313" key="3">
    <source>
        <dbReference type="EMBL" id="AMY23636.1"/>
    </source>
</evidence>
<dbReference type="SUPFAM" id="SSF53474">
    <property type="entry name" value="alpha/beta-Hydrolases"/>
    <property type="match status" value="1"/>
</dbReference>
<dbReference type="OrthoDB" id="3210844at2"/>
<dbReference type="KEGG" id="rhs:A3Q41_02334"/>
<dbReference type="RefSeq" id="WP_027495671.1">
    <property type="nucleotide sequence ID" value="NZ_CAKKLU010000017.1"/>
</dbReference>
<evidence type="ECO:0000256" key="1">
    <source>
        <dbReference type="ARBA" id="ARBA00022559"/>
    </source>
</evidence>
<name>A0A143QLH5_RHOFA</name>
<feature type="domain" description="AB hydrolase-1" evidence="2">
    <location>
        <begin position="22"/>
        <end position="256"/>
    </location>
</feature>
<reference evidence="3 4" key="1">
    <citation type="journal article" date="2016" name="Genome Announc.">
        <title>Complete Genome and Plasmid Sequences for Rhodococcus fascians D188 and Draft Sequences for Rhodococcus Isolates PBTS 1 and PBTS 2.</title>
        <authorList>
            <person name="Stamler R.A."/>
            <person name="Vereecke D."/>
            <person name="Zhang Y."/>
            <person name="Schilkey F."/>
            <person name="Devitt N."/>
            <person name="Randall J.J."/>
        </authorList>
    </citation>
    <scope>NUCLEOTIDE SEQUENCE [LARGE SCALE GENOMIC DNA]</scope>
    <source>
        <strain evidence="3 4">PBTS2</strain>
    </source>
</reference>
<proteinExistence type="predicted"/>
<dbReference type="AlphaFoldDB" id="A0A143QLH5"/>
<accession>A0A143QLH5</accession>